<gene>
    <name evidence="10" type="ORF">AB4Y30_15590</name>
</gene>
<keyword evidence="3 6" id="KW-0812">Transmembrane</keyword>
<evidence type="ECO:0000256" key="2">
    <source>
        <dbReference type="ARBA" id="ARBA00022475"/>
    </source>
</evidence>
<feature type="transmembrane region" description="Helical" evidence="6">
    <location>
        <begin position="40"/>
        <end position="61"/>
    </location>
</feature>
<evidence type="ECO:0000256" key="7">
    <source>
        <dbReference type="SAM" id="MobiDB-lite"/>
    </source>
</evidence>
<dbReference type="Pfam" id="PF18955">
    <property type="entry name" value="DUF5698"/>
    <property type="match status" value="1"/>
</dbReference>
<feature type="transmembrane region" description="Helical" evidence="6">
    <location>
        <begin position="12"/>
        <end position="33"/>
    </location>
</feature>
<dbReference type="CDD" id="cd16381">
    <property type="entry name" value="YitT_C_like_1"/>
    <property type="match status" value="1"/>
</dbReference>
<comment type="similarity">
    <text evidence="6">Belongs to the UPF0316 family.</text>
</comment>
<dbReference type="GO" id="GO:0005886">
    <property type="term" value="C:plasma membrane"/>
    <property type="evidence" value="ECO:0007669"/>
    <property type="project" value="UniProtKB-SubCell"/>
</dbReference>
<feature type="region of interest" description="Disordered" evidence="7">
    <location>
        <begin position="184"/>
        <end position="226"/>
    </location>
</feature>
<proteinExistence type="inferred from homology"/>
<protein>
    <recommendedName>
        <fullName evidence="6">UPF0316 protein AB4Y30_15590</fullName>
    </recommendedName>
</protein>
<evidence type="ECO:0000256" key="3">
    <source>
        <dbReference type="ARBA" id="ARBA00022692"/>
    </source>
</evidence>
<name>A0AB39HJX2_9BACI</name>
<reference evidence="10" key="1">
    <citation type="submission" date="2024-07" db="EMBL/GenBank/DDBJ databases">
        <title>Halotolerant mesophilic bacterium Ornithinibacillus sp. 4-3, sp. nov., isolated from soil.</title>
        <authorList>
            <person name="Sidarenka A.V."/>
            <person name="Guliayeva D.E."/>
            <person name="Leanovich S.I."/>
            <person name="Hileuskaya K.S."/>
            <person name="Akhremchuk A.E."/>
            <person name="Sikolenko M.A."/>
            <person name="Valentovich L.N."/>
        </authorList>
    </citation>
    <scope>NUCLEOTIDE SEQUENCE</scope>
    <source>
        <strain evidence="10">4-3</strain>
    </source>
</reference>
<dbReference type="HAMAP" id="MF_01515">
    <property type="entry name" value="UPF0316"/>
    <property type="match status" value="1"/>
</dbReference>
<dbReference type="RefSeq" id="WP_368653098.1">
    <property type="nucleotide sequence ID" value="NZ_CP162599.1"/>
</dbReference>
<organism evidence="10">
    <name type="scientific">Ornithinibacillus sp. 4-3</name>
    <dbReference type="NCBI Taxonomy" id="3231488"/>
    <lineage>
        <taxon>Bacteria</taxon>
        <taxon>Bacillati</taxon>
        <taxon>Bacillota</taxon>
        <taxon>Bacilli</taxon>
        <taxon>Bacillales</taxon>
        <taxon>Bacillaceae</taxon>
        <taxon>Ornithinibacillus</taxon>
    </lineage>
</organism>
<dbReference type="NCBIfam" id="NF003194">
    <property type="entry name" value="PRK04164.1-5"/>
    <property type="match status" value="1"/>
</dbReference>
<feature type="transmembrane region" description="Helical" evidence="6">
    <location>
        <begin position="67"/>
        <end position="87"/>
    </location>
</feature>
<dbReference type="PANTHER" id="PTHR40060:SF1">
    <property type="entry name" value="UPF0316 PROTEIN YEBE"/>
    <property type="match status" value="1"/>
</dbReference>
<dbReference type="PANTHER" id="PTHR40060">
    <property type="entry name" value="UPF0316 PROTEIN YEBE"/>
    <property type="match status" value="1"/>
</dbReference>
<evidence type="ECO:0000256" key="4">
    <source>
        <dbReference type="ARBA" id="ARBA00022989"/>
    </source>
</evidence>
<evidence type="ECO:0000256" key="5">
    <source>
        <dbReference type="ARBA" id="ARBA00023136"/>
    </source>
</evidence>
<evidence type="ECO:0000313" key="10">
    <source>
        <dbReference type="EMBL" id="XDK32409.1"/>
    </source>
</evidence>
<dbReference type="EMBL" id="CP162599">
    <property type="protein sequence ID" value="XDK32409.1"/>
    <property type="molecule type" value="Genomic_DNA"/>
</dbReference>
<dbReference type="AlphaFoldDB" id="A0AB39HJX2"/>
<dbReference type="InterPro" id="IPR044035">
    <property type="entry name" value="DUF5698"/>
</dbReference>
<dbReference type="Pfam" id="PF10035">
    <property type="entry name" value="DUF2179"/>
    <property type="match status" value="1"/>
</dbReference>
<evidence type="ECO:0000259" key="8">
    <source>
        <dbReference type="Pfam" id="PF10035"/>
    </source>
</evidence>
<dbReference type="InterPro" id="IPR022930">
    <property type="entry name" value="UPF0316"/>
</dbReference>
<evidence type="ECO:0000259" key="9">
    <source>
        <dbReference type="Pfam" id="PF18955"/>
    </source>
</evidence>
<sequence>MLSSLLSNVYGMVLIILIINIVYVTFSTMRMILTLKGRRYLAALVSMVEIVVYILGLGLVLDNLDQIQNLIAYAIGFGIGIIVGSIIEEKLALGYITVNVVSANPDLAFTRKLRDKGYGVTSWSSYGMEGDRLSMQILTPRKYELKLYQSIKEIDPKAFIISYEPKQIRGGFVVKQVRAGRLFKNKNKKPEENKPPQSSEPVEHKEALETDDTNQVEQVNKDKEND</sequence>
<keyword evidence="4 6" id="KW-1133">Transmembrane helix</keyword>
<keyword evidence="5 6" id="KW-0472">Membrane</keyword>
<evidence type="ECO:0000256" key="1">
    <source>
        <dbReference type="ARBA" id="ARBA00004651"/>
    </source>
</evidence>
<dbReference type="InterPro" id="IPR019264">
    <property type="entry name" value="DUF2179"/>
</dbReference>
<evidence type="ECO:0000256" key="6">
    <source>
        <dbReference type="HAMAP-Rule" id="MF_01515"/>
    </source>
</evidence>
<feature type="domain" description="DUF5698" evidence="9">
    <location>
        <begin position="28"/>
        <end position="84"/>
    </location>
</feature>
<feature type="domain" description="DUF2179" evidence="8">
    <location>
        <begin position="118"/>
        <end position="170"/>
    </location>
</feature>
<comment type="subcellular location">
    <subcellularLocation>
        <location evidence="1 6">Cell membrane</location>
        <topology evidence="1 6">Multi-pass membrane protein</topology>
    </subcellularLocation>
</comment>
<accession>A0AB39HJX2</accession>
<keyword evidence="2 6" id="KW-1003">Cell membrane</keyword>